<dbReference type="RefSeq" id="WP_184969928.1">
    <property type="nucleotide sequence ID" value="NZ_JACHIN010000012.1"/>
</dbReference>
<sequence length="197" mass="21163">MTLSLVLALSPATATEIPKNFLLSEPDARKILSPDDAAEQGYKISDKLTRPLVLNPCVHRRAVDRGRLAARTITFWSSAPSGSAEQLVLYKSPGAAHAAFTQLRAEVKRCASKRDPAAPALKIRWRTSKAKAGDESIGMGYQTWQDGIVNETVTGVVARRGSALMIYTTSDGYYNPGGLTKTARKMAAKVCALPGVC</sequence>
<reference evidence="1 2" key="1">
    <citation type="submission" date="2020-08" db="EMBL/GenBank/DDBJ databases">
        <title>Genomic Encyclopedia of Type Strains, Phase IV (KMG-IV): sequencing the most valuable type-strain genomes for metagenomic binning, comparative biology and taxonomic classification.</title>
        <authorList>
            <person name="Goeker M."/>
        </authorList>
    </citation>
    <scope>NUCLEOTIDE SEQUENCE [LARGE SCALE GENOMIC DNA]</scope>
    <source>
        <strain evidence="1 2">DSM 45385</strain>
    </source>
</reference>
<dbReference type="Gene3D" id="3.40.1000.70">
    <property type="entry name" value="PknH-like extracellular domain"/>
    <property type="match status" value="1"/>
</dbReference>
<evidence type="ECO:0000313" key="2">
    <source>
        <dbReference type="Proteomes" id="UP000568380"/>
    </source>
</evidence>
<keyword evidence="2" id="KW-1185">Reference proteome</keyword>
<dbReference type="AlphaFoldDB" id="A0A7W8AAG6"/>
<evidence type="ECO:0008006" key="3">
    <source>
        <dbReference type="Google" id="ProtNLM"/>
    </source>
</evidence>
<gene>
    <name evidence="1" type="ORF">HNR40_007549</name>
</gene>
<dbReference type="EMBL" id="JACHIN010000012">
    <property type="protein sequence ID" value="MBB5082054.1"/>
    <property type="molecule type" value="Genomic_DNA"/>
</dbReference>
<organism evidence="1 2">
    <name type="scientific">Nonomuraea endophytica</name>
    <dbReference type="NCBI Taxonomy" id="714136"/>
    <lineage>
        <taxon>Bacteria</taxon>
        <taxon>Bacillati</taxon>
        <taxon>Actinomycetota</taxon>
        <taxon>Actinomycetes</taxon>
        <taxon>Streptosporangiales</taxon>
        <taxon>Streptosporangiaceae</taxon>
        <taxon>Nonomuraea</taxon>
    </lineage>
</organism>
<accession>A0A7W8AAG6</accession>
<comment type="caution">
    <text evidence="1">The sequence shown here is derived from an EMBL/GenBank/DDBJ whole genome shotgun (WGS) entry which is preliminary data.</text>
</comment>
<dbReference type="Proteomes" id="UP000568380">
    <property type="component" value="Unassembled WGS sequence"/>
</dbReference>
<evidence type="ECO:0000313" key="1">
    <source>
        <dbReference type="EMBL" id="MBB5082054.1"/>
    </source>
</evidence>
<protein>
    <recommendedName>
        <fullName evidence="3">Sensor domain-containing protein</fullName>
    </recommendedName>
</protein>
<dbReference type="InterPro" id="IPR038232">
    <property type="entry name" value="PknH-like_Extracell_sf"/>
</dbReference>
<name>A0A7W8AAG6_9ACTN</name>
<proteinExistence type="predicted"/>